<proteinExistence type="predicted"/>
<dbReference type="EMBL" id="MU854420">
    <property type="protein sequence ID" value="KAK4038753.1"/>
    <property type="molecule type" value="Genomic_DNA"/>
</dbReference>
<dbReference type="AlphaFoldDB" id="A0AAN6SQW3"/>
<accession>A0AAN6SQW3</accession>
<organism evidence="1 2">
    <name type="scientific">Parachaetomium inaequale</name>
    <dbReference type="NCBI Taxonomy" id="2588326"/>
    <lineage>
        <taxon>Eukaryota</taxon>
        <taxon>Fungi</taxon>
        <taxon>Dikarya</taxon>
        <taxon>Ascomycota</taxon>
        <taxon>Pezizomycotina</taxon>
        <taxon>Sordariomycetes</taxon>
        <taxon>Sordariomycetidae</taxon>
        <taxon>Sordariales</taxon>
        <taxon>Chaetomiaceae</taxon>
        <taxon>Parachaetomium</taxon>
    </lineage>
</organism>
<dbReference type="Proteomes" id="UP001303115">
    <property type="component" value="Unassembled WGS sequence"/>
</dbReference>
<evidence type="ECO:0000313" key="1">
    <source>
        <dbReference type="EMBL" id="KAK4038753.1"/>
    </source>
</evidence>
<evidence type="ECO:0008006" key="3">
    <source>
        <dbReference type="Google" id="ProtNLM"/>
    </source>
</evidence>
<comment type="caution">
    <text evidence="1">The sequence shown here is derived from an EMBL/GenBank/DDBJ whole genome shotgun (WGS) entry which is preliminary data.</text>
</comment>
<reference evidence="2" key="1">
    <citation type="journal article" date="2023" name="Mol. Phylogenet. Evol.">
        <title>Genome-scale phylogeny and comparative genomics of the fungal order Sordariales.</title>
        <authorList>
            <person name="Hensen N."/>
            <person name="Bonometti L."/>
            <person name="Westerberg I."/>
            <person name="Brannstrom I.O."/>
            <person name="Guillou S."/>
            <person name="Cros-Aarteil S."/>
            <person name="Calhoun S."/>
            <person name="Haridas S."/>
            <person name="Kuo A."/>
            <person name="Mondo S."/>
            <person name="Pangilinan J."/>
            <person name="Riley R."/>
            <person name="LaButti K."/>
            <person name="Andreopoulos B."/>
            <person name="Lipzen A."/>
            <person name="Chen C."/>
            <person name="Yan M."/>
            <person name="Daum C."/>
            <person name="Ng V."/>
            <person name="Clum A."/>
            <person name="Steindorff A."/>
            <person name="Ohm R.A."/>
            <person name="Martin F."/>
            <person name="Silar P."/>
            <person name="Natvig D.O."/>
            <person name="Lalanne C."/>
            <person name="Gautier V."/>
            <person name="Ament-Velasquez S.L."/>
            <person name="Kruys A."/>
            <person name="Hutchinson M.I."/>
            <person name="Powell A.J."/>
            <person name="Barry K."/>
            <person name="Miller A.N."/>
            <person name="Grigoriev I.V."/>
            <person name="Debuchy R."/>
            <person name="Gladieux P."/>
            <person name="Hiltunen Thoren M."/>
            <person name="Johannesson H."/>
        </authorList>
    </citation>
    <scope>NUCLEOTIDE SEQUENCE [LARGE SCALE GENOMIC DNA]</scope>
    <source>
        <strain evidence="2">CBS 284.82</strain>
    </source>
</reference>
<evidence type="ECO:0000313" key="2">
    <source>
        <dbReference type="Proteomes" id="UP001303115"/>
    </source>
</evidence>
<protein>
    <recommendedName>
        <fullName evidence="3">Aminoglycoside phosphotransferase domain-containing protein</fullName>
    </recommendedName>
</protein>
<name>A0AAN6SQW3_9PEZI</name>
<sequence length="184" mass="22010">MEMVISNLLFDKDYNLVGIVDWEWSRVVPAQLMMPPIWLMASNLEFVLLIQDSYNKQVRYLRAAVQEREKALGLLPRLSTEWEALETWCHPAVALGLNYPEHAFLVYWDLVFRNVVPRTWGATEEEDEQRDKNEVIPRIRAFMEASEERQAFLERKIREQLEFFEVEKEHYGFKVPRRIVKRHS</sequence>
<gene>
    <name evidence="1" type="ORF">C8A01DRAFT_47703</name>
</gene>
<keyword evidence="2" id="KW-1185">Reference proteome</keyword>